<keyword evidence="2" id="KW-1185">Reference proteome</keyword>
<accession>A0A1W1VUE9</accession>
<reference evidence="1 2" key="1">
    <citation type="submission" date="2017-04" db="EMBL/GenBank/DDBJ databases">
        <authorList>
            <person name="Afonso C.L."/>
            <person name="Miller P.J."/>
            <person name="Scott M.A."/>
            <person name="Spackman E."/>
            <person name="Goraichik I."/>
            <person name="Dimitrov K.M."/>
            <person name="Suarez D.L."/>
            <person name="Swayne D.E."/>
        </authorList>
    </citation>
    <scope>NUCLEOTIDE SEQUENCE [LARGE SCALE GENOMIC DNA]</scope>
    <source>
        <strain evidence="1 2">ToBE</strain>
    </source>
</reference>
<protein>
    <submittedName>
        <fullName evidence="1">Uncharacterized protein</fullName>
    </submittedName>
</protein>
<name>A0A1W1VUE9_9FIRM</name>
<proteinExistence type="predicted"/>
<sequence length="61" mass="7046">MRRYRRYQKCGQSAGRGYIVAVKGIYLKDSGKYADSRQEVEKAGYPEAWALREFLLAQAEI</sequence>
<dbReference type="RefSeq" id="WP_084665231.1">
    <property type="nucleotide sequence ID" value="NZ_LT838272.1"/>
</dbReference>
<organism evidence="1 2">
    <name type="scientific">Thermanaeromonas toyohensis ToBE</name>
    <dbReference type="NCBI Taxonomy" id="698762"/>
    <lineage>
        <taxon>Bacteria</taxon>
        <taxon>Bacillati</taxon>
        <taxon>Bacillota</taxon>
        <taxon>Clostridia</taxon>
        <taxon>Neomoorellales</taxon>
        <taxon>Neomoorellaceae</taxon>
        <taxon>Thermanaeromonas</taxon>
    </lineage>
</organism>
<dbReference type="Proteomes" id="UP000192569">
    <property type="component" value="Chromosome I"/>
</dbReference>
<gene>
    <name evidence="1" type="ORF">SAMN00808754_1620</name>
</gene>
<dbReference type="EMBL" id="LT838272">
    <property type="protein sequence ID" value="SMB96731.1"/>
    <property type="molecule type" value="Genomic_DNA"/>
</dbReference>
<evidence type="ECO:0000313" key="2">
    <source>
        <dbReference type="Proteomes" id="UP000192569"/>
    </source>
</evidence>
<dbReference type="AlphaFoldDB" id="A0A1W1VUE9"/>
<evidence type="ECO:0000313" key="1">
    <source>
        <dbReference type="EMBL" id="SMB96731.1"/>
    </source>
</evidence>
<dbReference type="STRING" id="698762.SAMN00808754_1620"/>